<dbReference type="GO" id="GO:0009055">
    <property type="term" value="F:electron transfer activity"/>
    <property type="evidence" value="ECO:0007669"/>
    <property type="project" value="InterPro"/>
</dbReference>
<keyword evidence="3" id="KW-1185">Reference proteome</keyword>
<dbReference type="OrthoDB" id="6106480at2"/>
<gene>
    <name evidence="2" type="ORF">D104_16970</name>
</gene>
<dbReference type="GO" id="GO:0022900">
    <property type="term" value="P:electron transport chain"/>
    <property type="evidence" value="ECO:0007669"/>
    <property type="project" value="InterPro"/>
</dbReference>
<sequence>MNKGLLAATIISISYSSAVFASESCDDTALNGYMESIKSEIGLLSSDVKSGNNTSASHRVDTVISYFKKSRNEIPYKFSAEKLQGNKLEEQKAEYIKVVDDTIVILEKLEKALESDDMTQVKSLFGQIGAQRKLGHGSFKANC</sequence>
<comment type="caution">
    <text evidence="2">The sequence shown here is derived from an EMBL/GenBank/DDBJ whole genome shotgun (WGS) entry which is preliminary data.</text>
</comment>
<evidence type="ECO:0008006" key="4">
    <source>
        <dbReference type="Google" id="ProtNLM"/>
    </source>
</evidence>
<feature type="signal peptide" evidence="1">
    <location>
        <begin position="1"/>
        <end position="21"/>
    </location>
</feature>
<dbReference type="EMBL" id="AYOZ01000061">
    <property type="protein sequence ID" value="ETI58040.1"/>
    <property type="molecule type" value="Genomic_DNA"/>
</dbReference>
<feature type="chain" id="PRO_5004808506" description="Cytochrome B562" evidence="1">
    <location>
        <begin position="22"/>
        <end position="143"/>
    </location>
</feature>
<organism evidence="2 3">
    <name type="scientific">Marinomonas profundimaris</name>
    <dbReference type="NCBI Taxonomy" id="1208321"/>
    <lineage>
        <taxon>Bacteria</taxon>
        <taxon>Pseudomonadati</taxon>
        <taxon>Pseudomonadota</taxon>
        <taxon>Gammaproteobacteria</taxon>
        <taxon>Oceanospirillales</taxon>
        <taxon>Oceanospirillaceae</taxon>
        <taxon>Marinomonas</taxon>
    </lineage>
</organism>
<evidence type="ECO:0000256" key="1">
    <source>
        <dbReference type="SAM" id="SignalP"/>
    </source>
</evidence>
<reference evidence="2 3" key="1">
    <citation type="journal article" date="2014" name="Genome Announc.">
        <title>Draft Genome Sequence of Marinomonas sp. Strain D104, a Polycyclic Aromatic Hydrocarbon-Degrading Bacterium from the Deep-Sea Sediment of the Arctic Ocean.</title>
        <authorList>
            <person name="Dong C."/>
            <person name="Bai X."/>
            <person name="Lai Q."/>
            <person name="Xie Y."/>
            <person name="Chen X."/>
            <person name="Shao Z."/>
        </authorList>
    </citation>
    <scope>NUCLEOTIDE SEQUENCE [LARGE SCALE GENOMIC DNA]</scope>
    <source>
        <strain evidence="2 3">D104</strain>
    </source>
</reference>
<dbReference type="AlphaFoldDB" id="W1RP19"/>
<proteinExistence type="predicted"/>
<dbReference type="GO" id="GO:0042597">
    <property type="term" value="C:periplasmic space"/>
    <property type="evidence" value="ECO:0007669"/>
    <property type="project" value="InterPro"/>
</dbReference>
<dbReference type="PATRIC" id="fig|1208321.3.peg.3363"/>
<dbReference type="GO" id="GO:0005506">
    <property type="term" value="F:iron ion binding"/>
    <property type="evidence" value="ECO:0007669"/>
    <property type="project" value="InterPro"/>
</dbReference>
<protein>
    <recommendedName>
        <fullName evidence="4">Cytochrome B562</fullName>
    </recommendedName>
</protein>
<name>W1RP19_9GAMM</name>
<evidence type="ECO:0000313" key="3">
    <source>
        <dbReference type="Proteomes" id="UP000018857"/>
    </source>
</evidence>
<dbReference type="InterPro" id="IPR009155">
    <property type="entry name" value="Cyt_b562"/>
</dbReference>
<dbReference type="Proteomes" id="UP000018857">
    <property type="component" value="Unassembled WGS sequence"/>
</dbReference>
<dbReference type="STRING" id="1208321.D104_16970"/>
<dbReference type="Pfam" id="PF07361">
    <property type="entry name" value="Cytochrom_B562"/>
    <property type="match status" value="1"/>
</dbReference>
<dbReference type="Gene3D" id="1.20.120.10">
    <property type="entry name" value="Cytochrome c/b562"/>
    <property type="match status" value="1"/>
</dbReference>
<evidence type="ECO:0000313" key="2">
    <source>
        <dbReference type="EMBL" id="ETI58040.1"/>
    </source>
</evidence>
<keyword evidence="1" id="KW-0732">Signal</keyword>
<accession>W1RP19</accession>
<dbReference type="RefSeq" id="WP_024025414.1">
    <property type="nucleotide sequence ID" value="NZ_AYOZ01000061.1"/>
</dbReference>
<dbReference type="GO" id="GO:0020037">
    <property type="term" value="F:heme binding"/>
    <property type="evidence" value="ECO:0007669"/>
    <property type="project" value="InterPro"/>
</dbReference>